<keyword evidence="3" id="KW-0804">Transcription</keyword>
<protein>
    <recommendedName>
        <fullName evidence="8">BHLH domain-containing protein</fullName>
    </recommendedName>
</protein>
<feature type="compositionally biased region" description="Polar residues" evidence="5">
    <location>
        <begin position="100"/>
        <end position="113"/>
    </location>
</feature>
<dbReference type="InterPro" id="IPR044549">
    <property type="entry name" value="bHLH_AtIBH1-like"/>
</dbReference>
<dbReference type="InterPro" id="IPR044660">
    <property type="entry name" value="IBH1-like"/>
</dbReference>
<evidence type="ECO:0000313" key="7">
    <source>
        <dbReference type="Proteomes" id="UP001152484"/>
    </source>
</evidence>
<sequence length="113" mass="12348">MGSRSIPISGDLPIRKTKRRSTSRRRTQCASGDRAPAYSSVPEKIEALKQLIPAINGDRKSDQLFQDTANYIVLLRTQVSILQKLIGIYGSSSDSDSSSNNLGIPQNQNGDVQ</sequence>
<proteinExistence type="predicted"/>
<keyword evidence="7" id="KW-1185">Reference proteome</keyword>
<keyword evidence="4" id="KW-0539">Nucleus</keyword>
<feature type="region of interest" description="Disordered" evidence="5">
    <location>
        <begin position="1"/>
        <end position="39"/>
    </location>
</feature>
<name>A0A9P1E780_CUSEU</name>
<organism evidence="6 7">
    <name type="scientific">Cuscuta europaea</name>
    <name type="common">European dodder</name>
    <dbReference type="NCBI Taxonomy" id="41803"/>
    <lineage>
        <taxon>Eukaryota</taxon>
        <taxon>Viridiplantae</taxon>
        <taxon>Streptophyta</taxon>
        <taxon>Embryophyta</taxon>
        <taxon>Tracheophyta</taxon>
        <taxon>Spermatophyta</taxon>
        <taxon>Magnoliopsida</taxon>
        <taxon>eudicotyledons</taxon>
        <taxon>Gunneridae</taxon>
        <taxon>Pentapetalae</taxon>
        <taxon>asterids</taxon>
        <taxon>lamiids</taxon>
        <taxon>Solanales</taxon>
        <taxon>Convolvulaceae</taxon>
        <taxon>Cuscuteae</taxon>
        <taxon>Cuscuta</taxon>
        <taxon>Cuscuta subgen. Cuscuta</taxon>
    </lineage>
</organism>
<evidence type="ECO:0000256" key="3">
    <source>
        <dbReference type="ARBA" id="ARBA00023163"/>
    </source>
</evidence>
<dbReference type="Proteomes" id="UP001152484">
    <property type="component" value="Unassembled WGS sequence"/>
</dbReference>
<comment type="caution">
    <text evidence="6">The sequence shown here is derived from an EMBL/GenBank/DDBJ whole genome shotgun (WGS) entry which is preliminary data.</text>
</comment>
<reference evidence="6" key="1">
    <citation type="submission" date="2022-07" db="EMBL/GenBank/DDBJ databases">
        <authorList>
            <person name="Macas J."/>
            <person name="Novak P."/>
            <person name="Neumann P."/>
        </authorList>
    </citation>
    <scope>NUCLEOTIDE SEQUENCE</scope>
</reference>
<evidence type="ECO:0008006" key="8">
    <source>
        <dbReference type="Google" id="ProtNLM"/>
    </source>
</evidence>
<comment type="subcellular location">
    <subcellularLocation>
        <location evidence="1">Nucleus</location>
    </subcellularLocation>
</comment>
<evidence type="ECO:0000313" key="6">
    <source>
        <dbReference type="EMBL" id="CAH9084417.1"/>
    </source>
</evidence>
<dbReference type="AlphaFoldDB" id="A0A9P1E780"/>
<dbReference type="PANTHER" id="PTHR33124:SF57">
    <property type="entry name" value="TRANSCRIPTION FACTOR UPBEAT-LIKE PROTEIN"/>
    <property type="match status" value="1"/>
</dbReference>
<gene>
    <name evidence="6" type="ORF">CEURO_LOCUS8999</name>
</gene>
<feature type="region of interest" description="Disordered" evidence="5">
    <location>
        <begin position="91"/>
        <end position="113"/>
    </location>
</feature>
<dbReference type="EMBL" id="CAMAPE010000017">
    <property type="protein sequence ID" value="CAH9084417.1"/>
    <property type="molecule type" value="Genomic_DNA"/>
</dbReference>
<dbReference type="OrthoDB" id="994442at2759"/>
<accession>A0A9P1E780</accession>
<evidence type="ECO:0000256" key="5">
    <source>
        <dbReference type="SAM" id="MobiDB-lite"/>
    </source>
</evidence>
<evidence type="ECO:0000256" key="4">
    <source>
        <dbReference type="ARBA" id="ARBA00023242"/>
    </source>
</evidence>
<evidence type="ECO:0000256" key="2">
    <source>
        <dbReference type="ARBA" id="ARBA00023015"/>
    </source>
</evidence>
<feature type="compositionally biased region" description="Basic residues" evidence="5">
    <location>
        <begin position="15"/>
        <end position="27"/>
    </location>
</feature>
<evidence type="ECO:0000256" key="1">
    <source>
        <dbReference type="ARBA" id="ARBA00004123"/>
    </source>
</evidence>
<keyword evidence="2" id="KW-0805">Transcription regulation</keyword>
<dbReference type="CDD" id="cd11444">
    <property type="entry name" value="bHLH_AtIBH1_like"/>
    <property type="match status" value="1"/>
</dbReference>
<dbReference type="PANTHER" id="PTHR33124">
    <property type="entry name" value="TRANSCRIPTION FACTOR IBH1-LIKE 1"/>
    <property type="match status" value="1"/>
</dbReference>
<dbReference type="GO" id="GO:0006355">
    <property type="term" value="P:regulation of DNA-templated transcription"/>
    <property type="evidence" value="ECO:0007669"/>
    <property type="project" value="InterPro"/>
</dbReference>
<dbReference type="GO" id="GO:0005634">
    <property type="term" value="C:nucleus"/>
    <property type="evidence" value="ECO:0007669"/>
    <property type="project" value="UniProtKB-SubCell"/>
</dbReference>